<reference evidence="2" key="3">
    <citation type="submission" date="2020-12" db="UniProtKB">
        <authorList>
            <consortium name="EnsemblPlants"/>
        </authorList>
    </citation>
    <scope>IDENTIFICATION</scope>
</reference>
<organism evidence="1">
    <name type="scientific">Physcomitrium patens</name>
    <name type="common">Spreading-leaved earth moss</name>
    <name type="synonym">Physcomitrella patens</name>
    <dbReference type="NCBI Taxonomy" id="3218"/>
    <lineage>
        <taxon>Eukaryota</taxon>
        <taxon>Viridiplantae</taxon>
        <taxon>Streptophyta</taxon>
        <taxon>Embryophyta</taxon>
        <taxon>Bryophyta</taxon>
        <taxon>Bryophytina</taxon>
        <taxon>Bryopsida</taxon>
        <taxon>Funariidae</taxon>
        <taxon>Funariales</taxon>
        <taxon>Funariaceae</taxon>
        <taxon>Physcomitrium</taxon>
    </lineage>
</organism>
<name>A0A2K1K8E7_PHYPA</name>
<protein>
    <recommendedName>
        <fullName evidence="4">Haloacid dehalogenase-like hydrolase domain-containing protein 3</fullName>
    </recommendedName>
</protein>
<dbReference type="SUPFAM" id="SSF56784">
    <property type="entry name" value="HAD-like"/>
    <property type="match status" value="1"/>
</dbReference>
<dbReference type="InterPro" id="IPR044924">
    <property type="entry name" value="HAD-SF_hydro_IA_REG-2-like_cap"/>
</dbReference>
<dbReference type="EnsemblPlants" id="Pp3c8_22630V3.2">
    <property type="protein sequence ID" value="Pp3c8_22630V3.2"/>
    <property type="gene ID" value="Pp3c8_22630"/>
</dbReference>
<dbReference type="AlphaFoldDB" id="A0A2K1K8E7"/>
<dbReference type="EnsemblPlants" id="Pp3c8_22630V3.7">
    <property type="protein sequence ID" value="Pp3c8_22630V3.7"/>
    <property type="gene ID" value="Pp3c8_22630"/>
</dbReference>
<dbReference type="Gramene" id="Pp3c8_22630V3.8">
    <property type="protein sequence ID" value="Pp3c8_22630V3.8"/>
    <property type="gene ID" value="Pp3c8_22630"/>
</dbReference>
<dbReference type="STRING" id="3218.A0A2K1K8E7"/>
<dbReference type="KEGG" id="ppp:112285710"/>
<dbReference type="EMBL" id="ABEU02000008">
    <property type="protein sequence ID" value="PNR50050.1"/>
    <property type="molecule type" value="Genomic_DNA"/>
</dbReference>
<dbReference type="NCBIfam" id="TIGR02252">
    <property type="entry name" value="DREG-2"/>
    <property type="match status" value="1"/>
</dbReference>
<dbReference type="EnsemblPlants" id="Pp3c8_22630V3.9">
    <property type="protein sequence ID" value="Pp3c8_22630V3.9"/>
    <property type="gene ID" value="Pp3c8_22630"/>
</dbReference>
<dbReference type="CDD" id="cd16415">
    <property type="entry name" value="HAD_dREG-2_like"/>
    <property type="match status" value="1"/>
</dbReference>
<dbReference type="Gramene" id="Pp3c8_22630V3.9">
    <property type="protein sequence ID" value="Pp3c8_22630V3.9"/>
    <property type="gene ID" value="Pp3c8_22630"/>
</dbReference>
<dbReference type="OrthoDB" id="444127at2759"/>
<reference evidence="1 3" key="1">
    <citation type="journal article" date="2008" name="Science">
        <title>The Physcomitrella genome reveals evolutionary insights into the conquest of land by plants.</title>
        <authorList>
            <person name="Rensing S."/>
            <person name="Lang D."/>
            <person name="Zimmer A."/>
            <person name="Terry A."/>
            <person name="Salamov A."/>
            <person name="Shapiro H."/>
            <person name="Nishiyama T."/>
            <person name="Perroud P.-F."/>
            <person name="Lindquist E."/>
            <person name="Kamisugi Y."/>
            <person name="Tanahashi T."/>
            <person name="Sakakibara K."/>
            <person name="Fujita T."/>
            <person name="Oishi K."/>
            <person name="Shin-I T."/>
            <person name="Kuroki Y."/>
            <person name="Toyoda A."/>
            <person name="Suzuki Y."/>
            <person name="Hashimoto A."/>
            <person name="Yamaguchi K."/>
            <person name="Sugano A."/>
            <person name="Kohara Y."/>
            <person name="Fujiyama A."/>
            <person name="Anterola A."/>
            <person name="Aoki S."/>
            <person name="Ashton N."/>
            <person name="Barbazuk W.B."/>
            <person name="Barker E."/>
            <person name="Bennetzen J."/>
            <person name="Bezanilla M."/>
            <person name="Blankenship R."/>
            <person name="Cho S.H."/>
            <person name="Dutcher S."/>
            <person name="Estelle M."/>
            <person name="Fawcett J.A."/>
            <person name="Gundlach H."/>
            <person name="Hanada K."/>
            <person name="Heyl A."/>
            <person name="Hicks K.A."/>
            <person name="Hugh J."/>
            <person name="Lohr M."/>
            <person name="Mayer K."/>
            <person name="Melkozernov A."/>
            <person name="Murata T."/>
            <person name="Nelson D."/>
            <person name="Pils B."/>
            <person name="Prigge M."/>
            <person name="Reiss B."/>
            <person name="Renner T."/>
            <person name="Rombauts S."/>
            <person name="Rushton P."/>
            <person name="Sanderfoot A."/>
            <person name="Schween G."/>
            <person name="Shiu S.-H."/>
            <person name="Stueber K."/>
            <person name="Theodoulou F.L."/>
            <person name="Tu H."/>
            <person name="Van de Peer Y."/>
            <person name="Verrier P.J."/>
            <person name="Waters E."/>
            <person name="Wood A."/>
            <person name="Yang L."/>
            <person name="Cove D."/>
            <person name="Cuming A."/>
            <person name="Hasebe M."/>
            <person name="Lucas S."/>
            <person name="Mishler D.B."/>
            <person name="Reski R."/>
            <person name="Grigoriev I."/>
            <person name="Quatrano R.S."/>
            <person name="Boore J.L."/>
        </authorList>
    </citation>
    <scope>NUCLEOTIDE SEQUENCE [LARGE SCALE GENOMIC DNA]</scope>
    <source>
        <strain evidence="2 3">cv. Gransden 2004</strain>
    </source>
</reference>
<dbReference type="RefSeq" id="XP_024382502.1">
    <property type="nucleotide sequence ID" value="XM_024526734.2"/>
</dbReference>
<evidence type="ECO:0008006" key="4">
    <source>
        <dbReference type="Google" id="ProtNLM"/>
    </source>
</evidence>
<dbReference type="InterPro" id="IPR036412">
    <property type="entry name" value="HAD-like_sf"/>
</dbReference>
<dbReference type="EnsemblPlants" id="Pp3c8_22630V3.11">
    <property type="protein sequence ID" value="Pp3c8_22630V3.11"/>
    <property type="gene ID" value="Pp3c8_22630"/>
</dbReference>
<reference evidence="1 3" key="2">
    <citation type="journal article" date="2018" name="Plant J.">
        <title>The Physcomitrella patens chromosome-scale assembly reveals moss genome structure and evolution.</title>
        <authorList>
            <person name="Lang D."/>
            <person name="Ullrich K.K."/>
            <person name="Murat F."/>
            <person name="Fuchs J."/>
            <person name="Jenkins J."/>
            <person name="Haas F.B."/>
            <person name="Piednoel M."/>
            <person name="Gundlach H."/>
            <person name="Van Bel M."/>
            <person name="Meyberg R."/>
            <person name="Vives C."/>
            <person name="Morata J."/>
            <person name="Symeonidi A."/>
            <person name="Hiss M."/>
            <person name="Muchero W."/>
            <person name="Kamisugi Y."/>
            <person name="Saleh O."/>
            <person name="Blanc G."/>
            <person name="Decker E.L."/>
            <person name="van Gessel N."/>
            <person name="Grimwood J."/>
            <person name="Hayes R.D."/>
            <person name="Graham S.W."/>
            <person name="Gunter L.E."/>
            <person name="McDaniel S.F."/>
            <person name="Hoernstein S.N.W."/>
            <person name="Larsson A."/>
            <person name="Li F.W."/>
            <person name="Perroud P.F."/>
            <person name="Phillips J."/>
            <person name="Ranjan P."/>
            <person name="Rokshar D.S."/>
            <person name="Rothfels C.J."/>
            <person name="Schneider L."/>
            <person name="Shu S."/>
            <person name="Stevenson D.W."/>
            <person name="Thummler F."/>
            <person name="Tillich M."/>
            <person name="Villarreal Aguilar J.C."/>
            <person name="Widiez T."/>
            <person name="Wong G.K."/>
            <person name="Wymore A."/>
            <person name="Zhang Y."/>
            <person name="Zimmer A.D."/>
            <person name="Quatrano R.S."/>
            <person name="Mayer K.F.X."/>
            <person name="Goodstein D."/>
            <person name="Casacuberta J.M."/>
            <person name="Vandepoele K."/>
            <person name="Reski R."/>
            <person name="Cuming A.C."/>
            <person name="Tuskan G.A."/>
            <person name="Maumus F."/>
            <person name="Salse J."/>
            <person name="Schmutz J."/>
            <person name="Rensing S.A."/>
        </authorList>
    </citation>
    <scope>NUCLEOTIDE SEQUENCE [LARGE SCALE GENOMIC DNA]</scope>
    <source>
        <strain evidence="2 3">cv. Gransden 2004</strain>
    </source>
</reference>
<dbReference type="RefSeq" id="XP_024382498.1">
    <property type="nucleotide sequence ID" value="XM_024526730.2"/>
</dbReference>
<dbReference type="Gramene" id="Pp3c8_22630V3.1">
    <property type="protein sequence ID" value="Pp3c8_22630V3.1"/>
    <property type="gene ID" value="Pp3c8_22630"/>
</dbReference>
<dbReference type="RefSeq" id="XP_024382497.1">
    <property type="nucleotide sequence ID" value="XM_024526729.2"/>
</dbReference>
<dbReference type="Gramene" id="Pp3c8_22630V3.7">
    <property type="protein sequence ID" value="Pp3c8_22630V3.7"/>
    <property type="gene ID" value="Pp3c8_22630"/>
</dbReference>
<sequence>MVRIMFVRAFTSGSHALLKHGVRSRAQPLKCVTVDVTGTLMGYKGVLGDYYCMAAKRSGLPCPDYERMHQGFKVAYKEMDTLYPCFGKLHNISNQEWWRTCVRKAFCEAGYDYTDKEFDAVFKRIYGIFGSAAPYEVFEDAKPFLRWVRAQGIVVGVLSNASYRYRDDILPQLGLRQGEEWDFGVFSGIEGVEKPNPEIFKIALSRAGDNILPEQALHIGDSLRKDFVPAAALGMHALLLNRFDSKEARAAKENGVLVVTDLHQCQDYITRLQEEAKTSVLL</sequence>
<dbReference type="Gene3D" id="1.10.150.720">
    <property type="entry name" value="Haloacid dehalogenase-like hydrolase"/>
    <property type="match status" value="1"/>
</dbReference>
<dbReference type="Pfam" id="PF00702">
    <property type="entry name" value="Hydrolase"/>
    <property type="match status" value="1"/>
</dbReference>
<keyword evidence="3" id="KW-1185">Reference proteome</keyword>
<evidence type="ECO:0000313" key="3">
    <source>
        <dbReference type="Proteomes" id="UP000006727"/>
    </source>
</evidence>
<dbReference type="Proteomes" id="UP000006727">
    <property type="component" value="Chromosome 8"/>
</dbReference>
<dbReference type="NCBIfam" id="TIGR01549">
    <property type="entry name" value="HAD-SF-IA-v1"/>
    <property type="match status" value="1"/>
</dbReference>
<dbReference type="InterPro" id="IPR006439">
    <property type="entry name" value="HAD-SF_hydro_IA"/>
</dbReference>
<dbReference type="RefSeq" id="XP_073391853.1">
    <property type="nucleotide sequence ID" value="XM_073535752.1"/>
</dbReference>
<dbReference type="PANTHER" id="PTHR47105:SF1">
    <property type="entry name" value="OS06G0665100 PROTEIN"/>
    <property type="match status" value="1"/>
</dbReference>
<dbReference type="RefSeq" id="XP_024382501.1">
    <property type="nucleotide sequence ID" value="XM_024526733.2"/>
</dbReference>
<gene>
    <name evidence="2" type="primary">LOC112285710</name>
    <name evidence="1" type="ORF">PHYPA_011947</name>
</gene>
<evidence type="ECO:0000313" key="2">
    <source>
        <dbReference type="EnsemblPlants" id="Pp3c8_22630V3.1"/>
    </source>
</evidence>
<proteinExistence type="predicted"/>
<dbReference type="Gramene" id="Pp3c8_22630V3.2">
    <property type="protein sequence ID" value="Pp3c8_22630V3.2"/>
    <property type="gene ID" value="Pp3c8_22630"/>
</dbReference>
<dbReference type="EnsemblPlants" id="Pp3c8_22630V3.1">
    <property type="protein sequence ID" value="Pp3c8_22630V3.1"/>
    <property type="gene ID" value="Pp3c8_22630"/>
</dbReference>
<dbReference type="InterPro" id="IPR011949">
    <property type="entry name" value="HAD-SF_hydro_IA_REG-2-like"/>
</dbReference>
<dbReference type="Gramene" id="Pp3c8_22630V3.11">
    <property type="protein sequence ID" value="Pp3c8_22630V3.11"/>
    <property type="gene ID" value="Pp3c8_22630"/>
</dbReference>
<dbReference type="InterPro" id="IPR023214">
    <property type="entry name" value="HAD_sf"/>
</dbReference>
<dbReference type="SFLD" id="SFLDS00003">
    <property type="entry name" value="Haloacid_Dehalogenase"/>
    <property type="match status" value="1"/>
</dbReference>
<dbReference type="PaxDb" id="3218-PP1S474_4V6.1"/>
<dbReference type="EnsemblPlants" id="Pp3c8_22630V3.10">
    <property type="protein sequence ID" value="Pp3c8_22630V3.10"/>
    <property type="gene ID" value="Pp3c8_22630"/>
</dbReference>
<accession>A0A2K1K8E7</accession>
<dbReference type="Gramene" id="Pp3c8_22630V3.10">
    <property type="protein sequence ID" value="Pp3c8_22630V3.10"/>
    <property type="gene ID" value="Pp3c8_22630"/>
</dbReference>
<dbReference type="GeneID" id="112285710"/>
<dbReference type="RefSeq" id="XP_024382500.1">
    <property type="nucleotide sequence ID" value="XM_024526732.2"/>
</dbReference>
<evidence type="ECO:0000313" key="1">
    <source>
        <dbReference type="EMBL" id="PNR50050.1"/>
    </source>
</evidence>
<dbReference type="SFLD" id="SFLDG01129">
    <property type="entry name" value="C1.5:_HAD__Beta-PGM__Phosphata"/>
    <property type="match status" value="1"/>
</dbReference>
<dbReference type="EnsemblPlants" id="Pp3c8_22630V3.8">
    <property type="protein sequence ID" value="Pp3c8_22630V3.8"/>
    <property type="gene ID" value="Pp3c8_22630"/>
</dbReference>
<dbReference type="PANTHER" id="PTHR47105">
    <property type="entry name" value="OS02G0173600 PROTEIN"/>
    <property type="match status" value="1"/>
</dbReference>
<dbReference type="Gene3D" id="3.40.50.1000">
    <property type="entry name" value="HAD superfamily/HAD-like"/>
    <property type="match status" value="1"/>
</dbReference>
<dbReference type="RefSeq" id="XP_024382499.1">
    <property type="nucleotide sequence ID" value="XM_024526731.2"/>
</dbReference>